<gene>
    <name evidence="4" type="ORF">SAMEA4029010_CIC11G00000001994</name>
</gene>
<dbReference type="InterPro" id="IPR036291">
    <property type="entry name" value="NAD(P)-bd_dom_sf"/>
</dbReference>
<evidence type="ECO:0000256" key="1">
    <source>
        <dbReference type="ARBA" id="ARBA00023002"/>
    </source>
</evidence>
<organism evidence="4 5">
    <name type="scientific">Sungouiella intermedia</name>
    <dbReference type="NCBI Taxonomy" id="45354"/>
    <lineage>
        <taxon>Eukaryota</taxon>
        <taxon>Fungi</taxon>
        <taxon>Dikarya</taxon>
        <taxon>Ascomycota</taxon>
        <taxon>Saccharomycotina</taxon>
        <taxon>Pichiomycetes</taxon>
        <taxon>Metschnikowiaceae</taxon>
        <taxon>Sungouiella</taxon>
    </lineage>
</organism>
<dbReference type="InterPro" id="IPR050425">
    <property type="entry name" value="NAD(P)_dehydrat-like"/>
</dbReference>
<dbReference type="OrthoDB" id="2735536at2759"/>
<evidence type="ECO:0000256" key="3">
    <source>
        <dbReference type="SAM" id="MobiDB-lite"/>
    </source>
</evidence>
<protein>
    <submittedName>
        <fullName evidence="4">CIC11C00000001994</fullName>
    </submittedName>
</protein>
<dbReference type="SUPFAM" id="SSF51735">
    <property type="entry name" value="NAD(P)-binding Rossmann-fold domains"/>
    <property type="match status" value="1"/>
</dbReference>
<evidence type="ECO:0000256" key="2">
    <source>
        <dbReference type="ARBA" id="ARBA00023445"/>
    </source>
</evidence>
<feature type="region of interest" description="Disordered" evidence="3">
    <location>
        <begin position="62"/>
        <end position="90"/>
    </location>
</feature>
<dbReference type="EMBL" id="LT635757">
    <property type="protein sequence ID" value="SGZ51013.1"/>
    <property type="molecule type" value="Genomic_DNA"/>
</dbReference>
<sequence>MQDCTIVFHTASPFTSKITNPQKDLVDPALLGTRYVLQSVNETPTVTRVVLTSSAVAMYGDNKDIESAPNHTLTEGQWNTTSGVEHQPYL</sequence>
<proteinExistence type="inferred from homology"/>
<dbReference type="Proteomes" id="UP000182334">
    <property type="component" value="Chromosome II"/>
</dbReference>
<name>A0A1L0G305_9ASCO</name>
<accession>A0A1L0G305</accession>
<dbReference type="PANTHER" id="PTHR10366:SF564">
    <property type="entry name" value="STEROL-4-ALPHA-CARBOXYLATE 3-DEHYDROGENASE, DECARBOXYLATING"/>
    <property type="match status" value="1"/>
</dbReference>
<evidence type="ECO:0000313" key="4">
    <source>
        <dbReference type="EMBL" id="SGZ51013.1"/>
    </source>
</evidence>
<dbReference type="GO" id="GO:0016616">
    <property type="term" value="F:oxidoreductase activity, acting on the CH-OH group of donors, NAD or NADP as acceptor"/>
    <property type="evidence" value="ECO:0007669"/>
    <property type="project" value="TreeGrafter"/>
</dbReference>
<keyword evidence="1" id="KW-0560">Oxidoreductase</keyword>
<dbReference type="Gene3D" id="3.40.50.720">
    <property type="entry name" value="NAD(P)-binding Rossmann-like Domain"/>
    <property type="match status" value="1"/>
</dbReference>
<evidence type="ECO:0000313" key="5">
    <source>
        <dbReference type="Proteomes" id="UP000182334"/>
    </source>
</evidence>
<dbReference type="PANTHER" id="PTHR10366">
    <property type="entry name" value="NAD DEPENDENT EPIMERASE/DEHYDRATASE"/>
    <property type="match status" value="1"/>
</dbReference>
<dbReference type="STRING" id="45354.A0A1L0G305"/>
<feature type="compositionally biased region" description="Polar residues" evidence="3">
    <location>
        <begin position="69"/>
        <end position="84"/>
    </location>
</feature>
<reference evidence="4 5" key="1">
    <citation type="submission" date="2016-10" db="EMBL/GenBank/DDBJ databases">
        <authorList>
            <person name="de Groot N.N."/>
        </authorList>
    </citation>
    <scope>NUCLEOTIDE SEQUENCE [LARGE SCALE GENOMIC DNA]</scope>
    <source>
        <strain evidence="4 5">CBS 141442</strain>
    </source>
</reference>
<dbReference type="AlphaFoldDB" id="A0A1L0G305"/>
<keyword evidence="5" id="KW-1185">Reference proteome</keyword>
<comment type="similarity">
    <text evidence="2">Belongs to the NAD(P)-dependent epimerase/dehydratase family. Dihydroflavonol-4-reductase subfamily.</text>
</comment>